<reference evidence="1" key="2">
    <citation type="submission" date="2014-07" db="EMBL/GenBank/DDBJ databases">
        <authorList>
            <person name="Hull J."/>
        </authorList>
    </citation>
    <scope>NUCLEOTIDE SEQUENCE</scope>
</reference>
<gene>
    <name evidence="1" type="primary">gpsA_11</name>
    <name evidence="1" type="ORF">CM83_8991</name>
</gene>
<accession>A0A0A9WH09</accession>
<sequence>MGLMAAYHGCFHSTLAYGIILWGHSSASSAIFKSQRRAVRVVAGIPFRADCRKAFIELNILTLPCLYILQCLCHVHSDPSIYDKRSTQHHYDLRNKDDLSLNFLRLSKSRCSINYWGIIFYNSLPEVVRELGGVPFKRCLKKFLKLNAFSTFEKFLNCDKSSLINVSHFVPT</sequence>
<name>A0A0A9WH09_LYGHE</name>
<organism evidence="1">
    <name type="scientific">Lygus hesperus</name>
    <name type="common">Western plant bug</name>
    <dbReference type="NCBI Taxonomy" id="30085"/>
    <lineage>
        <taxon>Eukaryota</taxon>
        <taxon>Metazoa</taxon>
        <taxon>Ecdysozoa</taxon>
        <taxon>Arthropoda</taxon>
        <taxon>Hexapoda</taxon>
        <taxon>Insecta</taxon>
        <taxon>Pterygota</taxon>
        <taxon>Neoptera</taxon>
        <taxon>Paraneoptera</taxon>
        <taxon>Hemiptera</taxon>
        <taxon>Heteroptera</taxon>
        <taxon>Panheteroptera</taxon>
        <taxon>Cimicomorpha</taxon>
        <taxon>Miridae</taxon>
        <taxon>Mirini</taxon>
        <taxon>Lygus</taxon>
    </lineage>
</organism>
<dbReference type="AlphaFoldDB" id="A0A0A9WH09"/>
<feature type="non-terminal residue" evidence="1">
    <location>
        <position position="172"/>
    </location>
</feature>
<evidence type="ECO:0000313" key="1">
    <source>
        <dbReference type="EMBL" id="JAG07732.1"/>
    </source>
</evidence>
<proteinExistence type="predicted"/>
<reference evidence="1" key="1">
    <citation type="journal article" date="2014" name="PLoS ONE">
        <title>Transcriptome-Based Identification of ABC Transporters in the Western Tarnished Plant Bug Lygus hesperus.</title>
        <authorList>
            <person name="Hull J.J."/>
            <person name="Chaney K."/>
            <person name="Geib S.M."/>
            <person name="Fabrick J.A."/>
            <person name="Brent C.S."/>
            <person name="Walsh D."/>
            <person name="Lavine L.C."/>
        </authorList>
    </citation>
    <scope>NUCLEOTIDE SEQUENCE</scope>
</reference>
<protein>
    <submittedName>
        <fullName evidence="1">Glycerol-3-phosphate dehydrogenase [NAD(P)+]</fullName>
    </submittedName>
</protein>
<dbReference type="EMBL" id="GBHO01035872">
    <property type="protein sequence ID" value="JAG07732.1"/>
    <property type="molecule type" value="Transcribed_RNA"/>
</dbReference>